<dbReference type="NCBIfam" id="TIGR00805">
    <property type="entry name" value="oat"/>
    <property type="match status" value="1"/>
</dbReference>
<dbReference type="Pfam" id="PF03137">
    <property type="entry name" value="OATP"/>
    <property type="match status" value="2"/>
</dbReference>
<evidence type="ECO:0000313" key="4">
    <source>
        <dbReference type="WBParaSite" id="MCU_003850-RA"/>
    </source>
</evidence>
<dbReference type="AlphaFoldDB" id="A0A5K3F012"/>
<evidence type="ECO:0000256" key="1">
    <source>
        <dbReference type="ARBA" id="ARBA00023157"/>
    </source>
</evidence>
<dbReference type="Gene3D" id="1.20.1250.20">
    <property type="entry name" value="MFS general substrate transporter like domains"/>
    <property type="match status" value="1"/>
</dbReference>
<feature type="transmembrane region" description="Helical" evidence="3">
    <location>
        <begin position="955"/>
        <end position="977"/>
    </location>
</feature>
<dbReference type="InterPro" id="IPR004156">
    <property type="entry name" value="OATP"/>
</dbReference>
<feature type="transmembrane region" description="Helical" evidence="3">
    <location>
        <begin position="340"/>
        <end position="362"/>
    </location>
</feature>
<dbReference type="WBParaSite" id="MCU_003850-RA">
    <property type="protein sequence ID" value="MCU_003850-RA"/>
    <property type="gene ID" value="MCU_003850"/>
</dbReference>
<dbReference type="PANTHER" id="PTHR11388:SF142">
    <property type="entry name" value="SOLUTE CARRIER ORGANIC ANION TRANSPORTER FAMILY MEMBER 5A1"/>
    <property type="match status" value="1"/>
</dbReference>
<feature type="transmembrane region" description="Helical" evidence="3">
    <location>
        <begin position="680"/>
        <end position="701"/>
    </location>
</feature>
<feature type="transmembrane region" description="Helical" evidence="3">
    <location>
        <begin position="643"/>
        <end position="668"/>
    </location>
</feature>
<feature type="transmembrane region" description="Helical" evidence="3">
    <location>
        <begin position="426"/>
        <end position="447"/>
    </location>
</feature>
<keyword evidence="3" id="KW-0472">Membrane</keyword>
<sequence>MHSPHWNPQFTAHPPSLHCDTRTASNTSLIDWDKNVINYVYSCMYPEPYRPTPFVLPSPTTCTAFRKAHRRIVSATSSHAFQRTSTKHPRLIVSHARGHMRNASDPGMHIFYPQPPNAPIFLPTTTTVDEERNISNVEVPVRGVEHGSCSEVDEDGVRSPGKLISKGPSGSSCPVPGLRFWANSVVLLIALCAMAFFQSMVSSGYLSSIITTLERRFDLTSRQVGYIYCCYEVTSVLSTIGFSFINVRKRNRPRIIGVLGLVLGLGFCFFALPHWLSGPYNPSEFNNVAANKIEPLCSVIDVNTTVPSPPSFVDRSHCNLTGVTVLRIGEESVLSTDYTIALPFFCCSLAVAGFGSSSLFVLAPTFLWDNLSPRQYPIYSGLLYSCAGLGPAFGFIAGAAFLQIYIDSPSINPPPSLDVYDQSWLGAWWLGMVIFGALSCIPALPVLGFSQNLLSKVDSESLTVPTASTAETTVVLTPKSGAKPRMATGDTVSHVPVPVSEVSSAPHFPEPIPEGSESLSRTPTTITNTAYADPEDMLPSDCKIHRRQSSKNDFDAQLRLCENEMSLASSPKGGRRKGLTLFKSGFCGSFFRKCQGRSTVLKRVVTNPIWLGVTATTVTENTIVSAYLTYAAKYLQAEFRIPAHLASIHTGGVVVPSAVLGVLTGALLMRHFRPSITRTLFASLIPLLATLATVLILMLGLGCPKNQMAGVTATYDGKSYWQSGGSFLQNSSNLSAACNSGCRLTVSGQNFSCPLASNYNPVCWKQTSTPVGEPQMQMSFMNPCLAGCAGFRPKSTPDGKLEIYENCNCVTNSSLVPAGVHSLSDPVPGGTVTRGVCSPQCSNYVPFLIITFITIFLTSINQNPSNVITLSCVAPEDGTAALGLQVFFARTLAFIPTPIYFGMLMDRTCLVRSVPLRDICESTSRSFGLFSMLSPLVSVEGACLEYDVFSLPYAWLGGVTVFKCLSIIIVVLTWRYSCRLDHKEKLKVVLADLENSHLPGT</sequence>
<dbReference type="CDD" id="cd17336">
    <property type="entry name" value="MFS_SLCO_OATP"/>
    <property type="match status" value="1"/>
</dbReference>
<keyword evidence="3" id="KW-0812">Transmembrane</keyword>
<dbReference type="InterPro" id="IPR036259">
    <property type="entry name" value="MFS_trans_sf"/>
</dbReference>
<dbReference type="GO" id="GO:0043252">
    <property type="term" value="P:sodium-independent organic anion transport"/>
    <property type="evidence" value="ECO:0007669"/>
    <property type="project" value="TreeGrafter"/>
</dbReference>
<feature type="transmembrane region" description="Helical" evidence="3">
    <location>
        <begin position="225"/>
        <end position="245"/>
    </location>
</feature>
<feature type="region of interest" description="Disordered" evidence="2">
    <location>
        <begin position="503"/>
        <end position="522"/>
    </location>
</feature>
<dbReference type="SUPFAM" id="SSF103473">
    <property type="entry name" value="MFS general substrate transporter"/>
    <property type="match status" value="2"/>
</dbReference>
<protein>
    <submittedName>
        <fullName evidence="4 5">Solute carrier organic anion transporter family member</fullName>
    </submittedName>
</protein>
<dbReference type="GO" id="GO:0015347">
    <property type="term" value="F:sodium-independent organic anion transmembrane transporter activity"/>
    <property type="evidence" value="ECO:0007669"/>
    <property type="project" value="TreeGrafter"/>
</dbReference>
<feature type="transmembrane region" description="Helical" evidence="3">
    <location>
        <begin position="257"/>
        <end position="276"/>
    </location>
</feature>
<feature type="transmembrane region" description="Helical" evidence="3">
    <location>
        <begin position="382"/>
        <end position="406"/>
    </location>
</feature>
<evidence type="ECO:0000313" key="5">
    <source>
        <dbReference type="WBParaSite" id="MCU_003850-RE"/>
    </source>
</evidence>
<dbReference type="PANTHER" id="PTHR11388">
    <property type="entry name" value="ORGANIC ANION TRANSPORTER"/>
    <property type="match status" value="1"/>
</dbReference>
<dbReference type="GO" id="GO:0016323">
    <property type="term" value="C:basolateral plasma membrane"/>
    <property type="evidence" value="ECO:0007669"/>
    <property type="project" value="TreeGrafter"/>
</dbReference>
<keyword evidence="3" id="KW-1133">Transmembrane helix</keyword>
<keyword evidence="1" id="KW-1015">Disulfide bond</keyword>
<evidence type="ECO:0000256" key="2">
    <source>
        <dbReference type="SAM" id="MobiDB-lite"/>
    </source>
</evidence>
<name>A0A5K3F012_MESCO</name>
<dbReference type="WBParaSite" id="MCU_003850-RE">
    <property type="protein sequence ID" value="MCU_003850-RE"/>
    <property type="gene ID" value="MCU_003850"/>
</dbReference>
<proteinExistence type="predicted"/>
<reference evidence="4 5" key="1">
    <citation type="submission" date="2019-11" db="UniProtKB">
        <authorList>
            <consortium name="WormBaseParasite"/>
        </authorList>
    </citation>
    <scope>IDENTIFICATION</scope>
</reference>
<evidence type="ECO:0000256" key="3">
    <source>
        <dbReference type="SAM" id="Phobius"/>
    </source>
</evidence>
<organism evidence="4">
    <name type="scientific">Mesocestoides corti</name>
    <name type="common">Flatworm</name>
    <dbReference type="NCBI Taxonomy" id="53468"/>
    <lineage>
        <taxon>Eukaryota</taxon>
        <taxon>Metazoa</taxon>
        <taxon>Spiralia</taxon>
        <taxon>Lophotrochozoa</taxon>
        <taxon>Platyhelminthes</taxon>
        <taxon>Cestoda</taxon>
        <taxon>Eucestoda</taxon>
        <taxon>Cyclophyllidea</taxon>
        <taxon>Mesocestoididae</taxon>
        <taxon>Mesocestoides</taxon>
    </lineage>
</organism>
<accession>A0A5K3F012</accession>
<feature type="transmembrane region" description="Helical" evidence="3">
    <location>
        <begin position="185"/>
        <end position="205"/>
    </location>
</feature>